<proteinExistence type="predicted"/>
<feature type="region of interest" description="Disordered" evidence="3">
    <location>
        <begin position="238"/>
        <end position="309"/>
    </location>
</feature>
<evidence type="ECO:0000259" key="4">
    <source>
        <dbReference type="PROSITE" id="PS50125"/>
    </source>
</evidence>
<dbReference type="GO" id="GO:0005737">
    <property type="term" value="C:cytoplasm"/>
    <property type="evidence" value="ECO:0007669"/>
    <property type="project" value="TreeGrafter"/>
</dbReference>
<dbReference type="GO" id="GO:0004016">
    <property type="term" value="F:adenylate cyclase activity"/>
    <property type="evidence" value="ECO:0007669"/>
    <property type="project" value="TreeGrafter"/>
</dbReference>
<dbReference type="GO" id="GO:0005524">
    <property type="term" value="F:ATP binding"/>
    <property type="evidence" value="ECO:0007669"/>
    <property type="project" value="UniProtKB-KW"/>
</dbReference>
<organism evidence="5 6">
    <name type="scientific">Linnemannia gamsii</name>
    <dbReference type="NCBI Taxonomy" id="64522"/>
    <lineage>
        <taxon>Eukaryota</taxon>
        <taxon>Fungi</taxon>
        <taxon>Fungi incertae sedis</taxon>
        <taxon>Mucoromycota</taxon>
        <taxon>Mortierellomycotina</taxon>
        <taxon>Mortierellomycetes</taxon>
        <taxon>Mortierellales</taxon>
        <taxon>Mortierellaceae</taxon>
        <taxon>Linnemannia</taxon>
    </lineage>
</organism>
<dbReference type="PROSITE" id="PS50125">
    <property type="entry name" value="GUANYLATE_CYCLASE_2"/>
    <property type="match status" value="1"/>
</dbReference>
<gene>
    <name evidence="5" type="ORF">BGZ97_002746</name>
</gene>
<dbReference type="SUPFAM" id="SSF52540">
    <property type="entry name" value="P-loop containing nucleoside triphosphate hydrolases"/>
    <property type="match status" value="1"/>
</dbReference>
<sequence length="1777" mass="199159">MSNNSNSPPSINIAPYMSRFVRSLHDEEDRNLEMPFHYTQFGAVLMVDIVGFSQMTSTASSKGDVGAEMLSSQIGAYFDLAIRIIEYHGGDVVKFLGDALLVVFQADPVTNDHQTDDSNNMPPTMDSPNSEEPAAASRRSKVTVRKAVECGLELLARLSNYRIYLSEKEFSRKLSGGPNADDNGGNDDGSNGNFFPTNGNQSGNGNSQWNNTYTNGAVISGNGSIGANAFSGLPLNRPNSIGNNNSNNSSNSSNGITTRRSSVPTNNNSSGMPNKFSSSNNLDITGGHRKREDSLMTPSRPGSTTSKHNRAQSFFSNAKNLFTHSSSQNDRHNVTPEDVLEDSFELQLHMAMSAGPISNIIIGDIGLENGLDNLLLQTTGRLEYAICGEQMSTIDDALGMARAGELTITAAAWSFVNPTAYPWYEERRHCFILKNIQSANDDPLLRRIRNDKLLNTSVESNPHYYKYINKSAIHRLILYPDNTFPAQFRTVTILFVSLGDVKPWTREGLDTCQKAIYQVHKVTSEYEGFIQQFAVDDKGATLLCAFGLPYPRSHEREAVFAAKSAWVIRRRLLAEGIHGFKISLATGVIFTSMIGNEFRRDPAIVGDTIVIAVRILKFDYATESVVCDDATKEACTSDHDGLCEFEDMGEEIVKGKMQRIRVWRLVHFGAKKQIRRPNDIMVDETIGYEPEREKVAQFIKTWEKEPDKNTILVAGPRGSGKSMFYQQICHIADKNNYNVCSAASAEVEKNTQYYLCKFLLLGLFDIMRKQEIPYAGRSHQDLGIMFGQSNYDSQKTPSTAASTIVNGSLDESATGTLCSGNTFYSPMSSRFGPSVRSSVASSSPWDLSLSPTISQYGDPTPTKRSSTYITKLQSLINVSLQKMGEGDEMMHMLHDIIAALSSDNSAPVMDDRDDGMLADFIVRMLNYASAFVKIIVMFEDVQWTDNKSLHIIQVIHERCPAVLVVLFSRPQRDYGSNPLHSLTGHAKHLEIVLEGLKRREIELALLKTFEDKNVTRINPAVIELVQEKTKGNPKFVKNMTTMLKDFCFVNIVDGELLTTGKESIQTPSYKNMEEMLVKQDRKKMILMQYDRMTARFQDFLKIASCLGQQFSLAEVAAIRPLETMLGVPEQGRSFPTMISDLDAFRFLSLATEQLMNVQFSDNLSMNTLYMFSSESTAKDIYESIPYEERVGYHLTMGQFYEAFLEPAQFSDLLPLITRHYLKTDHTEKKIKYLKAISAFDLKSNMLPDATQSLTELIQILDTVRGATNMVSQEDLADIYGMKGEVLSKRMRIEEAEPALLDSLARYGVHWPKNSQQWKMALFVEKTKFVFHYHGGTTPGLVLPGKSVKAKVDGRTQVTLQRIIRVLGCLQNIYFWKTEPNAAMLSTLYTLNYSRRLGLPSGEQTVSLGRYAILNYFKGNLHTCREYMQKARLANDSGEGTEGMLPSMQGYVEYCEGHRDRAHAYLSEAINESKSFGVVSNLATYYRSVTLKCSYRMWEGSFNVHPEDSALLRAMSAVAIQNGDSEGETLFAIPTLANLLLQDRLRDAESWVVLIERFILPKARLMNMLVMHGMLSYYYAKMGQFNKTRIYATLLSERISDQGIAAHPFPLMSCAFVIMAIFVLLDSASPSLSLVNNPADPLLANDTEQLLRPVIQCLSQDPFHAVSDCFITLADSVRCFILQGPQHQREGYQRLLRGWERSKEQTQGIQFVQAYYLSKLGQYADVAEEKDGFYSDAYVLFKRMSMDPSDWLTDPSPHWQPPFVPEVRLPEFSIPTPS</sequence>
<dbReference type="InterPro" id="IPR029787">
    <property type="entry name" value="Nucleotide_cyclase"/>
</dbReference>
<feature type="region of interest" description="Disordered" evidence="3">
    <location>
        <begin position="172"/>
        <end position="209"/>
    </location>
</feature>
<evidence type="ECO:0000313" key="5">
    <source>
        <dbReference type="EMBL" id="KAG0301536.1"/>
    </source>
</evidence>
<keyword evidence="2" id="KW-0067">ATP-binding</keyword>
<evidence type="ECO:0000313" key="6">
    <source>
        <dbReference type="Proteomes" id="UP000823405"/>
    </source>
</evidence>
<reference evidence="5" key="1">
    <citation type="journal article" date="2020" name="Fungal Divers.">
        <title>Resolving the Mortierellaceae phylogeny through synthesis of multi-gene phylogenetics and phylogenomics.</title>
        <authorList>
            <person name="Vandepol N."/>
            <person name="Liber J."/>
            <person name="Desiro A."/>
            <person name="Na H."/>
            <person name="Kennedy M."/>
            <person name="Barry K."/>
            <person name="Grigoriev I.V."/>
            <person name="Miller A.N."/>
            <person name="O'Donnell K."/>
            <person name="Stajich J.E."/>
            <person name="Bonito G."/>
        </authorList>
    </citation>
    <scope>NUCLEOTIDE SEQUENCE</scope>
    <source>
        <strain evidence="5">NVP60</strain>
    </source>
</reference>
<dbReference type="PANTHER" id="PTHR16305">
    <property type="entry name" value="TESTICULAR SOLUBLE ADENYLYL CYCLASE"/>
    <property type="match status" value="1"/>
</dbReference>
<dbReference type="Gene3D" id="3.30.70.1230">
    <property type="entry name" value="Nucleotide cyclase"/>
    <property type="match status" value="2"/>
</dbReference>
<evidence type="ECO:0000256" key="2">
    <source>
        <dbReference type="ARBA" id="ARBA00022840"/>
    </source>
</evidence>
<feature type="compositionally biased region" description="Polar residues" evidence="3">
    <location>
        <begin position="117"/>
        <end position="130"/>
    </location>
</feature>
<dbReference type="InterPro" id="IPR027417">
    <property type="entry name" value="P-loop_NTPase"/>
</dbReference>
<dbReference type="OrthoDB" id="194468at2759"/>
<name>A0A9P6QUG7_9FUNG</name>
<protein>
    <recommendedName>
        <fullName evidence="4">Guanylate cyclase domain-containing protein</fullName>
    </recommendedName>
</protein>
<feature type="compositionally biased region" description="Low complexity" evidence="3">
    <location>
        <begin position="239"/>
        <end position="262"/>
    </location>
</feature>
<feature type="compositionally biased region" description="Low complexity" evidence="3">
    <location>
        <begin position="176"/>
        <end position="209"/>
    </location>
</feature>
<keyword evidence="1" id="KW-0547">Nucleotide-binding</keyword>
<evidence type="ECO:0000256" key="3">
    <source>
        <dbReference type="SAM" id="MobiDB-lite"/>
    </source>
</evidence>
<feature type="compositionally biased region" description="Polar residues" evidence="3">
    <location>
        <begin position="263"/>
        <end position="283"/>
    </location>
</feature>
<accession>A0A9P6QUG7</accession>
<feature type="compositionally biased region" description="Polar residues" evidence="3">
    <location>
        <begin position="296"/>
        <end position="309"/>
    </location>
</feature>
<dbReference type="Proteomes" id="UP000823405">
    <property type="component" value="Unassembled WGS sequence"/>
</dbReference>
<comment type="caution">
    <text evidence="5">The sequence shown here is derived from an EMBL/GenBank/DDBJ whole genome shotgun (WGS) entry which is preliminary data.</text>
</comment>
<evidence type="ECO:0000256" key="1">
    <source>
        <dbReference type="ARBA" id="ARBA00022741"/>
    </source>
</evidence>
<feature type="domain" description="Guanylate cyclase" evidence="4">
    <location>
        <begin position="43"/>
        <end position="175"/>
    </location>
</feature>
<dbReference type="EMBL" id="JAAAIN010001617">
    <property type="protein sequence ID" value="KAG0301536.1"/>
    <property type="molecule type" value="Genomic_DNA"/>
</dbReference>
<dbReference type="GO" id="GO:0009190">
    <property type="term" value="P:cyclic nucleotide biosynthetic process"/>
    <property type="evidence" value="ECO:0007669"/>
    <property type="project" value="InterPro"/>
</dbReference>
<dbReference type="InterPro" id="IPR001054">
    <property type="entry name" value="A/G_cyclase"/>
</dbReference>
<feature type="region of interest" description="Disordered" evidence="3">
    <location>
        <begin position="111"/>
        <end position="140"/>
    </location>
</feature>
<dbReference type="SUPFAM" id="SSF55073">
    <property type="entry name" value="Nucleotide cyclase"/>
    <property type="match status" value="2"/>
</dbReference>
<dbReference type="CDD" id="cd07302">
    <property type="entry name" value="CHD"/>
    <property type="match status" value="1"/>
</dbReference>
<keyword evidence="6" id="KW-1185">Reference proteome</keyword>
<dbReference type="GO" id="GO:0035556">
    <property type="term" value="P:intracellular signal transduction"/>
    <property type="evidence" value="ECO:0007669"/>
    <property type="project" value="InterPro"/>
</dbReference>
<dbReference type="PANTHER" id="PTHR16305:SF28">
    <property type="entry name" value="GUANYLATE CYCLASE DOMAIN-CONTAINING PROTEIN"/>
    <property type="match status" value="1"/>
</dbReference>